<gene>
    <name evidence="5" type="ORF">NIES2135_14650</name>
</gene>
<dbReference type="Gene3D" id="1.10.10.60">
    <property type="entry name" value="Homeodomain-like"/>
    <property type="match status" value="2"/>
</dbReference>
<sequence>MDIVTQGEFNDLWQAALEADQVWTWQGHEGLRQLPQALGQGQRRLTVFREGFQLWLDNVIYDRPIHLDYVYQLPQLTLTFYLSGDFRIVNPGLAKEEDRSEENGESCICYLPDVRSIEYYPAQQPLQRLTLSVGLEFLRSYALDQTFPLLIRRLLDGQPIDPFHQTFGIAARTIQPIIQQILSCSYQGALRQMFLESKSLELLTLQLARWAKDEQQPIPSTAWKSQDLEKLERAKEILQCSIEYPPSLVDLAQQVGLNDCKLKQGFRQLFGTTVFGYLRACQMERAKQLLRESDLYITDIAAKVGYSSLPAFSNAFYRQVGMSPHKFRRS</sequence>
<dbReference type="SMART" id="SM00342">
    <property type="entry name" value="HTH_ARAC"/>
    <property type="match status" value="1"/>
</dbReference>
<reference evidence="5 6" key="1">
    <citation type="submission" date="2017-06" db="EMBL/GenBank/DDBJ databases">
        <title>Genome sequencing of cyanobaciteial culture collection at National Institute for Environmental Studies (NIES).</title>
        <authorList>
            <person name="Hirose Y."/>
            <person name="Shimura Y."/>
            <person name="Fujisawa T."/>
            <person name="Nakamura Y."/>
            <person name="Kawachi M."/>
        </authorList>
    </citation>
    <scope>NUCLEOTIDE SEQUENCE [LARGE SCALE GENOMIC DNA]</scope>
    <source>
        <strain evidence="5 6">NIES-2135</strain>
    </source>
</reference>
<keyword evidence="3" id="KW-0804">Transcription</keyword>
<keyword evidence="2" id="KW-0238">DNA-binding</keyword>
<dbReference type="InterPro" id="IPR053142">
    <property type="entry name" value="PchR_regulatory_protein"/>
</dbReference>
<keyword evidence="1" id="KW-0805">Transcription regulation</keyword>
<evidence type="ECO:0000256" key="2">
    <source>
        <dbReference type="ARBA" id="ARBA00023125"/>
    </source>
</evidence>
<evidence type="ECO:0000256" key="1">
    <source>
        <dbReference type="ARBA" id="ARBA00023015"/>
    </source>
</evidence>
<dbReference type="InterPro" id="IPR009057">
    <property type="entry name" value="Homeodomain-like_sf"/>
</dbReference>
<dbReference type="AlphaFoldDB" id="A0A1Z4JDV6"/>
<feature type="domain" description="HTH araC/xylS-type" evidence="4">
    <location>
        <begin position="232"/>
        <end position="330"/>
    </location>
</feature>
<dbReference type="PRINTS" id="PR00032">
    <property type="entry name" value="HTHARAC"/>
</dbReference>
<dbReference type="PANTHER" id="PTHR47893:SF1">
    <property type="entry name" value="REGULATORY PROTEIN PCHR"/>
    <property type="match status" value="1"/>
</dbReference>
<keyword evidence="6" id="KW-1185">Reference proteome</keyword>
<dbReference type="Pfam" id="PF12833">
    <property type="entry name" value="HTH_18"/>
    <property type="match status" value="1"/>
</dbReference>
<evidence type="ECO:0000256" key="3">
    <source>
        <dbReference type="ARBA" id="ARBA00023163"/>
    </source>
</evidence>
<evidence type="ECO:0000313" key="6">
    <source>
        <dbReference type="Proteomes" id="UP000217895"/>
    </source>
</evidence>
<organism evidence="5 6">
    <name type="scientific">Leptolyngbya boryana NIES-2135</name>
    <dbReference type="NCBI Taxonomy" id="1973484"/>
    <lineage>
        <taxon>Bacteria</taxon>
        <taxon>Bacillati</taxon>
        <taxon>Cyanobacteriota</taxon>
        <taxon>Cyanophyceae</taxon>
        <taxon>Leptolyngbyales</taxon>
        <taxon>Leptolyngbyaceae</taxon>
        <taxon>Leptolyngbya group</taxon>
        <taxon>Leptolyngbya</taxon>
    </lineage>
</organism>
<dbReference type="PROSITE" id="PS01124">
    <property type="entry name" value="HTH_ARAC_FAMILY_2"/>
    <property type="match status" value="1"/>
</dbReference>
<dbReference type="GO" id="GO:0003700">
    <property type="term" value="F:DNA-binding transcription factor activity"/>
    <property type="evidence" value="ECO:0007669"/>
    <property type="project" value="InterPro"/>
</dbReference>
<accession>A0A1Z4JDV6</accession>
<dbReference type="Proteomes" id="UP000217895">
    <property type="component" value="Chromosome"/>
</dbReference>
<dbReference type="GO" id="GO:0043565">
    <property type="term" value="F:sequence-specific DNA binding"/>
    <property type="evidence" value="ECO:0007669"/>
    <property type="project" value="InterPro"/>
</dbReference>
<dbReference type="PANTHER" id="PTHR47893">
    <property type="entry name" value="REGULATORY PROTEIN PCHR"/>
    <property type="match status" value="1"/>
</dbReference>
<dbReference type="EMBL" id="AP018203">
    <property type="protein sequence ID" value="BAY54647.1"/>
    <property type="molecule type" value="Genomic_DNA"/>
</dbReference>
<dbReference type="SUPFAM" id="SSF46689">
    <property type="entry name" value="Homeodomain-like"/>
    <property type="match status" value="2"/>
</dbReference>
<proteinExistence type="predicted"/>
<evidence type="ECO:0000259" key="4">
    <source>
        <dbReference type="PROSITE" id="PS01124"/>
    </source>
</evidence>
<evidence type="ECO:0000313" key="5">
    <source>
        <dbReference type="EMBL" id="BAY54647.1"/>
    </source>
</evidence>
<dbReference type="InterPro" id="IPR020449">
    <property type="entry name" value="Tscrpt_reg_AraC-type_HTH"/>
</dbReference>
<name>A0A1Z4JDV6_LEPBY</name>
<protein>
    <submittedName>
        <fullName evidence="5">Transcriptional regulator</fullName>
    </submittedName>
</protein>
<dbReference type="InterPro" id="IPR018060">
    <property type="entry name" value="HTH_AraC"/>
</dbReference>